<dbReference type="GO" id="GO:0071949">
    <property type="term" value="F:FAD binding"/>
    <property type="evidence" value="ECO:0007669"/>
    <property type="project" value="InterPro"/>
</dbReference>
<keyword evidence="6" id="KW-0809">Transit peptide</keyword>
<dbReference type="InterPro" id="IPR004113">
    <property type="entry name" value="FAD-bd_oxidored_4_C"/>
</dbReference>
<dbReference type="Gene3D" id="3.30.465.10">
    <property type="match status" value="1"/>
</dbReference>
<dbReference type="Gene3D" id="1.10.1060.10">
    <property type="entry name" value="Alpha-helical ferredoxin"/>
    <property type="match status" value="1"/>
</dbReference>
<keyword evidence="9" id="KW-0411">Iron-sulfur</keyword>
<feature type="domain" description="4Fe-4S ferredoxin-type" evidence="11">
    <location>
        <begin position="543"/>
        <end position="577"/>
    </location>
</feature>
<keyword evidence="14" id="KW-1185">Reference proteome</keyword>
<protein>
    <recommendedName>
        <fullName evidence="10">D-lactate dehydrogenase (cytochrome)</fullName>
        <ecNumber evidence="10">1.1.2.4</ecNumber>
    </recommendedName>
</protein>
<dbReference type="Proteomes" id="UP000069205">
    <property type="component" value="Chromosome"/>
</dbReference>
<evidence type="ECO:0000256" key="10">
    <source>
        <dbReference type="ARBA" id="ARBA00038897"/>
    </source>
</evidence>
<evidence type="ECO:0000259" key="11">
    <source>
        <dbReference type="PROSITE" id="PS51379"/>
    </source>
</evidence>
<dbReference type="GO" id="GO:0004458">
    <property type="term" value="F:D-lactate dehydrogenase (cytochrome) activity"/>
    <property type="evidence" value="ECO:0007669"/>
    <property type="project" value="UniProtKB-EC"/>
</dbReference>
<sequence>MSGLSSRPSTVYNGAPSTMAAPTLILPDRSRAIASDLRAQLGSNKVKDDGPTLTAYAVDASIYRIAPQAVVLVESEEDIAVTVRYAVSRGIPLTPRAAGTNLTGSAIGSGLILDVSRLNRILEVNREERWARVQPGVVLAELNRHLARQGLLFGPDPSSGDMCKLGGMLANNSSGPHTLRYGAVKDNVRALRICLTSGSRLNARAYRLDDPALERELAATPALRELLVLAQSHADLIRAKKPAVSKNSCGYNLFGLVDGLAEGRFDLPKLLVGSEGTLGVVSEATLTLVPKPKATLTALIHFRHLDEVGDAVPRLLALEPSALEVMDANTLDLIGRSAHGIPADAAATLLIELDADSCEVDVRERAEDMAAACRPYRLAAEMTVAFDPERREQLWKARKALYPTLYRFDPLKKPINFVDDVVVRAERISDLIRYLEGFFAGQRVPVAIFGHIGNGNAHIVPLLNVNDDKDFEKMVQAYHEIHETVLSRFGGSICGEHGDGRVRAEYVRKMFGEELYRLFAEVKRIFDPDRVLNPGIKIGDAPFTDHIDYTRLSKSCATCAKCNAVCPVYDVFQSEDMSSRGWFEIVTAKDYSYLDSKRVVEACLNCKSCRTVCPAGVDVSDLILQKRAEHPNRLAGWIFRWQARGGSFESLLRLLGKTQRLWDRPALRRLLEWTTRPVMKLLAATARLPHDLKLPKLAARQLRERYRELVPSGESSPPGGVAYFHGCAANYFDDGVGDAVVGVLRRHGVEPALPPQRCSGTPIQTYGHVELAREGARFNLRSFAPYGTIVTGCASCTLMLKDYPTLFPDGAEREEAERLAKKVVHIAEFVARSPKQPAMKASGSRTQSVTYHSSCHLRAAGVTKEPRKILASLPGVNFAEMPDADRCAGGAGTFVVKDYATSQRIVERKVRAVEQVGADVVATSCPACMIQLHNNLPERVQVKHVAQMLNDAYEAADRTAKASGS</sequence>
<proteinExistence type="inferred from homology"/>
<dbReference type="GO" id="GO:0046872">
    <property type="term" value="F:metal ion binding"/>
    <property type="evidence" value="ECO:0007669"/>
    <property type="project" value="UniProtKB-KW"/>
</dbReference>
<evidence type="ECO:0000256" key="5">
    <source>
        <dbReference type="ARBA" id="ARBA00022827"/>
    </source>
</evidence>
<dbReference type="GO" id="GO:0051536">
    <property type="term" value="F:iron-sulfur cluster binding"/>
    <property type="evidence" value="ECO:0007669"/>
    <property type="project" value="UniProtKB-KW"/>
</dbReference>
<dbReference type="PROSITE" id="PS00198">
    <property type="entry name" value="4FE4S_FER_1"/>
    <property type="match status" value="2"/>
</dbReference>
<dbReference type="Pfam" id="PF02754">
    <property type="entry name" value="CCG"/>
    <property type="match status" value="2"/>
</dbReference>
<keyword evidence="8" id="KW-0408">Iron</keyword>
<dbReference type="GO" id="GO:0008720">
    <property type="term" value="F:D-lactate dehydrogenase (NAD+) activity"/>
    <property type="evidence" value="ECO:0007669"/>
    <property type="project" value="TreeGrafter"/>
</dbReference>
<dbReference type="PANTHER" id="PTHR11748:SF111">
    <property type="entry name" value="D-LACTATE DEHYDROGENASE, MITOCHONDRIAL-RELATED"/>
    <property type="match status" value="1"/>
</dbReference>
<comment type="similarity">
    <text evidence="2">Belongs to the FAD-binding oxidoreductase/transferase type 4 family.</text>
</comment>
<dbReference type="InterPro" id="IPR009051">
    <property type="entry name" value="Helical_ferredxn"/>
</dbReference>
<dbReference type="InterPro" id="IPR016164">
    <property type="entry name" value="FAD-linked_Oxase-like_C"/>
</dbReference>
<keyword evidence="7" id="KW-0560">Oxidoreductase</keyword>
<feature type="domain" description="FAD-binding PCMH-type" evidence="12">
    <location>
        <begin position="63"/>
        <end position="291"/>
    </location>
</feature>
<dbReference type="PANTHER" id="PTHR11748">
    <property type="entry name" value="D-LACTATE DEHYDROGENASE"/>
    <property type="match status" value="1"/>
</dbReference>
<dbReference type="SUPFAM" id="SSF46548">
    <property type="entry name" value="alpha-helical ferredoxin"/>
    <property type="match status" value="1"/>
</dbReference>
<dbReference type="Gene3D" id="3.30.43.10">
    <property type="entry name" value="Uridine Diphospho-n-acetylenolpyruvylglucosamine Reductase, domain 2"/>
    <property type="match status" value="1"/>
</dbReference>
<evidence type="ECO:0000256" key="6">
    <source>
        <dbReference type="ARBA" id="ARBA00022946"/>
    </source>
</evidence>
<dbReference type="InterPro" id="IPR017900">
    <property type="entry name" value="4Fe4S_Fe_S_CS"/>
</dbReference>
<evidence type="ECO:0000256" key="3">
    <source>
        <dbReference type="ARBA" id="ARBA00022630"/>
    </source>
</evidence>
<dbReference type="Gene3D" id="3.30.70.2190">
    <property type="match status" value="1"/>
</dbReference>
<dbReference type="PROSITE" id="PS51379">
    <property type="entry name" value="4FE4S_FER_2"/>
    <property type="match status" value="1"/>
</dbReference>
<dbReference type="Pfam" id="PF02913">
    <property type="entry name" value="FAD-oxidase_C"/>
    <property type="match status" value="1"/>
</dbReference>
<keyword evidence="3" id="KW-0285">Flavoprotein</keyword>
<evidence type="ECO:0000313" key="13">
    <source>
        <dbReference type="EMBL" id="ALA58286.1"/>
    </source>
</evidence>
<dbReference type="EMBL" id="CP011801">
    <property type="protein sequence ID" value="ALA58286.1"/>
    <property type="molecule type" value="Genomic_DNA"/>
</dbReference>
<dbReference type="Gene3D" id="3.30.70.2740">
    <property type="match status" value="1"/>
</dbReference>
<dbReference type="SUPFAM" id="SSF55103">
    <property type="entry name" value="FAD-linked oxidases, C-terminal domain"/>
    <property type="match status" value="1"/>
</dbReference>
<dbReference type="InterPro" id="IPR016169">
    <property type="entry name" value="FAD-bd_PCMH_sub2"/>
</dbReference>
<evidence type="ECO:0000256" key="4">
    <source>
        <dbReference type="ARBA" id="ARBA00022723"/>
    </source>
</evidence>
<reference evidence="13 14" key="1">
    <citation type="journal article" date="2015" name="Proc. Natl. Acad. Sci. U.S.A.">
        <title>Expanded metabolic versatility of ubiquitous nitrite-oxidizing bacteria from the genus Nitrospira.</title>
        <authorList>
            <person name="Koch H."/>
            <person name="Lucker S."/>
            <person name="Albertsen M."/>
            <person name="Kitzinger K."/>
            <person name="Herbold C."/>
            <person name="Spieck E."/>
            <person name="Nielsen P.H."/>
            <person name="Wagner M."/>
            <person name="Daims H."/>
        </authorList>
    </citation>
    <scope>NUCLEOTIDE SEQUENCE [LARGE SCALE GENOMIC DNA]</scope>
    <source>
        <strain evidence="13 14">NSP M-1</strain>
    </source>
</reference>
<dbReference type="PATRIC" id="fig|42253.5.peg.1837"/>
<dbReference type="PROSITE" id="PS51387">
    <property type="entry name" value="FAD_PCMH"/>
    <property type="match status" value="1"/>
</dbReference>
<dbReference type="EC" id="1.1.2.4" evidence="10"/>
<accession>A0A0K2GBE0</accession>
<evidence type="ECO:0000256" key="7">
    <source>
        <dbReference type="ARBA" id="ARBA00023002"/>
    </source>
</evidence>
<evidence type="ECO:0000256" key="9">
    <source>
        <dbReference type="ARBA" id="ARBA00023014"/>
    </source>
</evidence>
<dbReference type="AlphaFoldDB" id="A0A0K2GBE0"/>
<dbReference type="Pfam" id="PF13183">
    <property type="entry name" value="Fer4_8"/>
    <property type="match status" value="1"/>
</dbReference>
<gene>
    <name evidence="13" type="ORF">NITMOv2_1866</name>
</gene>
<dbReference type="SUPFAM" id="SSF56176">
    <property type="entry name" value="FAD-binding/transporter-associated domain-like"/>
    <property type="match status" value="1"/>
</dbReference>
<name>A0A0K2GBE0_NITMO</name>
<dbReference type="InterPro" id="IPR017896">
    <property type="entry name" value="4Fe4S_Fe-S-bd"/>
</dbReference>
<evidence type="ECO:0000313" key="14">
    <source>
        <dbReference type="Proteomes" id="UP000069205"/>
    </source>
</evidence>
<keyword evidence="4" id="KW-0479">Metal-binding</keyword>
<evidence type="ECO:0000259" key="12">
    <source>
        <dbReference type="PROSITE" id="PS51387"/>
    </source>
</evidence>
<dbReference type="InterPro" id="IPR036318">
    <property type="entry name" value="FAD-bd_PCMH-like_sf"/>
</dbReference>
<evidence type="ECO:0000256" key="1">
    <source>
        <dbReference type="ARBA" id="ARBA00001974"/>
    </source>
</evidence>
<organism evidence="13 14">
    <name type="scientific">Nitrospira moscoviensis</name>
    <dbReference type="NCBI Taxonomy" id="42253"/>
    <lineage>
        <taxon>Bacteria</taxon>
        <taxon>Pseudomonadati</taxon>
        <taxon>Nitrospirota</taxon>
        <taxon>Nitrospiria</taxon>
        <taxon>Nitrospirales</taxon>
        <taxon>Nitrospiraceae</taxon>
        <taxon>Nitrospira</taxon>
    </lineage>
</organism>
<dbReference type="KEGG" id="nmv:NITMOv2_1866"/>
<dbReference type="Pfam" id="PF01565">
    <property type="entry name" value="FAD_binding_4"/>
    <property type="match status" value="1"/>
</dbReference>
<dbReference type="InterPro" id="IPR006094">
    <property type="entry name" value="Oxid_FAD_bind_N"/>
</dbReference>
<dbReference type="InterPro" id="IPR016166">
    <property type="entry name" value="FAD-bd_PCMH"/>
</dbReference>
<dbReference type="GO" id="GO:1903457">
    <property type="term" value="P:lactate catabolic process"/>
    <property type="evidence" value="ECO:0007669"/>
    <property type="project" value="TreeGrafter"/>
</dbReference>
<evidence type="ECO:0000256" key="2">
    <source>
        <dbReference type="ARBA" id="ARBA00008000"/>
    </source>
</evidence>
<dbReference type="InterPro" id="IPR004017">
    <property type="entry name" value="Cys_rich_dom"/>
</dbReference>
<evidence type="ECO:0000256" key="8">
    <source>
        <dbReference type="ARBA" id="ARBA00023004"/>
    </source>
</evidence>
<dbReference type="InterPro" id="IPR016167">
    <property type="entry name" value="FAD-bd_PCMH_sub1"/>
</dbReference>
<comment type="cofactor">
    <cofactor evidence="1">
        <name>FAD</name>
        <dbReference type="ChEBI" id="CHEBI:57692"/>
    </cofactor>
</comment>
<dbReference type="STRING" id="42253.NITMOv2_1866"/>
<keyword evidence="5" id="KW-0274">FAD</keyword>